<dbReference type="Proteomes" id="UP000677228">
    <property type="component" value="Unassembled WGS sequence"/>
</dbReference>
<dbReference type="AlphaFoldDB" id="A0A813YTR8"/>
<evidence type="ECO:0000313" key="7">
    <source>
        <dbReference type="EMBL" id="CAF3768490.1"/>
    </source>
</evidence>
<protein>
    <recommendedName>
        <fullName evidence="9">EF-hand domain-containing protein</fullName>
    </recommendedName>
</protein>
<dbReference type="InterPro" id="IPR040774">
    <property type="entry name" value="DUF5580"/>
</dbReference>
<feature type="region of interest" description="Disordered" evidence="1">
    <location>
        <begin position="268"/>
        <end position="307"/>
    </location>
</feature>
<dbReference type="InterPro" id="IPR011992">
    <property type="entry name" value="EF-hand-dom_pair"/>
</dbReference>
<feature type="compositionally biased region" description="Low complexity" evidence="1">
    <location>
        <begin position="268"/>
        <end position="295"/>
    </location>
</feature>
<dbReference type="SUPFAM" id="SSF47473">
    <property type="entry name" value="EF-hand"/>
    <property type="match status" value="1"/>
</dbReference>
<evidence type="ECO:0000313" key="5">
    <source>
        <dbReference type="EMBL" id="CAF0998977.1"/>
    </source>
</evidence>
<dbReference type="PANTHER" id="PTHR34830">
    <property type="entry name" value="SIMILAR TO HYPOTHETICAL PROTEIN MGC34837"/>
    <property type="match status" value="1"/>
</dbReference>
<keyword evidence="8" id="KW-1185">Reference proteome</keyword>
<sequence>MAFTRHFPHSGFIYDPVMQPTKPIQNIYQLDSSRFQKIPKGRFDTTYRSEFSNRQRYPNRENYPTKQFTNVMNQYPVLPPIQTGRSETNRDQQQQSSRLNDQEVPSNYSNTNGQPDVPPLNLSEQNYNQNEPQQDQYQMDNNNNNNYNFQQRSSSIDNYLSTEPILLTEFEEHQLSNEIRSQLGPQAVDRLKILYHELSSFDPNVTGYVHYSQIKLTSNRLGLFLSDDTLRFALCKFVSPNQPRGFVNYEDMIRYFARCLSSLAPNQYGQNRYSPQQQQQQQQQQQSYNNNYGRYSPQKNQNTSSVVSNNKYESFEEKFDPDERQIRVLLKQNIKQFEIDGAIDFQKLLRELSLTDRAQSGVLNRQQIEEVIYKTRIPMQRSLIYAILEKHCKAYGGLYKWQNFVWYLQQQIQDVKQNKITPRYEQNDINRQIYDRSSQLDSLRNEFNEHDRLRQIERQIANLEQMRWETKQRIQSADHDGRTSNSWFMRFMRLANAMYTHRTNSNTGLDFLLPKEEARRLILAYNVVYDLKLEDIEINNAIQSCTRAGHVVIDDLLKVLSKVN</sequence>
<dbReference type="InterPro" id="IPR049247">
    <property type="entry name" value="DUF5580_C"/>
</dbReference>
<name>A0A813YTR8_9BILA</name>
<dbReference type="EMBL" id="CAJNOQ010001364">
    <property type="protein sequence ID" value="CAF0889598.1"/>
    <property type="molecule type" value="Genomic_DNA"/>
</dbReference>
<feature type="region of interest" description="Disordered" evidence="1">
    <location>
        <begin position="77"/>
        <end position="127"/>
    </location>
</feature>
<dbReference type="Proteomes" id="UP000681722">
    <property type="component" value="Unassembled WGS sequence"/>
</dbReference>
<dbReference type="PANTHER" id="PTHR34830:SF1">
    <property type="entry name" value="GENE 12695-RELATED"/>
    <property type="match status" value="1"/>
</dbReference>
<evidence type="ECO:0000256" key="1">
    <source>
        <dbReference type="SAM" id="MobiDB-lite"/>
    </source>
</evidence>
<gene>
    <name evidence="4" type="ORF">GPM918_LOCUS8049</name>
    <name evidence="5" type="ORF">OVA965_LOCUS14460</name>
    <name evidence="6" type="ORF">SRO942_LOCUS8049</name>
    <name evidence="7" type="ORF">TMI583_LOCUS14463</name>
</gene>
<feature type="domain" description="DUF5580" evidence="2">
    <location>
        <begin position="329"/>
        <end position="417"/>
    </location>
</feature>
<feature type="compositionally biased region" description="Polar residues" evidence="1">
    <location>
        <begin position="83"/>
        <end position="114"/>
    </location>
</feature>
<dbReference type="EMBL" id="CAJNOK010006270">
    <property type="protein sequence ID" value="CAF0998977.1"/>
    <property type="molecule type" value="Genomic_DNA"/>
</dbReference>
<dbReference type="EMBL" id="CAJOBC010001364">
    <property type="protein sequence ID" value="CAF3674162.1"/>
    <property type="molecule type" value="Genomic_DNA"/>
</dbReference>
<dbReference type="Proteomes" id="UP000682733">
    <property type="component" value="Unassembled WGS sequence"/>
</dbReference>
<dbReference type="Proteomes" id="UP000663829">
    <property type="component" value="Unassembled WGS sequence"/>
</dbReference>
<accession>A0A813YTR8</accession>
<dbReference type="EMBL" id="CAJOBA010006277">
    <property type="protein sequence ID" value="CAF3768490.1"/>
    <property type="molecule type" value="Genomic_DNA"/>
</dbReference>
<feature type="compositionally biased region" description="Polar residues" evidence="1">
    <location>
        <begin position="297"/>
        <end position="307"/>
    </location>
</feature>
<comment type="caution">
    <text evidence="4">The sequence shown here is derived from an EMBL/GenBank/DDBJ whole genome shotgun (WGS) entry which is preliminary data.</text>
</comment>
<proteinExistence type="predicted"/>
<feature type="domain" description="DUF5580" evidence="3">
    <location>
        <begin position="486"/>
        <end position="560"/>
    </location>
</feature>
<evidence type="ECO:0000313" key="8">
    <source>
        <dbReference type="Proteomes" id="UP000663829"/>
    </source>
</evidence>
<organism evidence="4 8">
    <name type="scientific">Didymodactylos carnosus</name>
    <dbReference type="NCBI Taxonomy" id="1234261"/>
    <lineage>
        <taxon>Eukaryota</taxon>
        <taxon>Metazoa</taxon>
        <taxon>Spiralia</taxon>
        <taxon>Gnathifera</taxon>
        <taxon>Rotifera</taxon>
        <taxon>Eurotatoria</taxon>
        <taxon>Bdelloidea</taxon>
        <taxon>Philodinida</taxon>
        <taxon>Philodinidae</taxon>
        <taxon>Didymodactylos</taxon>
    </lineage>
</organism>
<dbReference type="Pfam" id="PF20743">
    <property type="entry name" value="DUF5580_C"/>
    <property type="match status" value="1"/>
</dbReference>
<dbReference type="InterPro" id="IPR049246">
    <property type="entry name" value="DUF5580_M"/>
</dbReference>
<dbReference type="Pfam" id="PF20742">
    <property type="entry name" value="DUF5580_M"/>
    <property type="match status" value="1"/>
</dbReference>
<reference evidence="4" key="1">
    <citation type="submission" date="2021-02" db="EMBL/GenBank/DDBJ databases">
        <authorList>
            <person name="Nowell W R."/>
        </authorList>
    </citation>
    <scope>NUCLEOTIDE SEQUENCE</scope>
</reference>
<evidence type="ECO:0000313" key="4">
    <source>
        <dbReference type="EMBL" id="CAF0889598.1"/>
    </source>
</evidence>
<evidence type="ECO:0008006" key="9">
    <source>
        <dbReference type="Google" id="ProtNLM"/>
    </source>
</evidence>
<evidence type="ECO:0000259" key="3">
    <source>
        <dbReference type="Pfam" id="PF20743"/>
    </source>
</evidence>
<evidence type="ECO:0000313" key="6">
    <source>
        <dbReference type="EMBL" id="CAF3674162.1"/>
    </source>
</evidence>
<dbReference type="OrthoDB" id="9989690at2759"/>
<evidence type="ECO:0000259" key="2">
    <source>
        <dbReference type="Pfam" id="PF20742"/>
    </source>
</evidence>